<comment type="caution">
    <text evidence="1">The sequence shown here is derived from an EMBL/GenBank/DDBJ whole genome shotgun (WGS) entry which is preliminary data.</text>
</comment>
<accession>A0AAD7EB22</accession>
<evidence type="ECO:0000313" key="2">
    <source>
        <dbReference type="Proteomes" id="UP001218218"/>
    </source>
</evidence>
<evidence type="ECO:0000313" key="1">
    <source>
        <dbReference type="EMBL" id="KAJ7307922.1"/>
    </source>
</evidence>
<organism evidence="1 2">
    <name type="scientific">Mycena albidolilacea</name>
    <dbReference type="NCBI Taxonomy" id="1033008"/>
    <lineage>
        <taxon>Eukaryota</taxon>
        <taxon>Fungi</taxon>
        <taxon>Dikarya</taxon>
        <taxon>Basidiomycota</taxon>
        <taxon>Agaricomycotina</taxon>
        <taxon>Agaricomycetes</taxon>
        <taxon>Agaricomycetidae</taxon>
        <taxon>Agaricales</taxon>
        <taxon>Marasmiineae</taxon>
        <taxon>Mycenaceae</taxon>
        <taxon>Mycena</taxon>
    </lineage>
</organism>
<proteinExistence type="predicted"/>
<dbReference type="PROSITE" id="PS50231">
    <property type="entry name" value="RICIN_B_LECTIN"/>
    <property type="match status" value="2"/>
</dbReference>
<reference evidence="1" key="1">
    <citation type="submission" date="2023-03" db="EMBL/GenBank/DDBJ databases">
        <title>Massive genome expansion in bonnet fungi (Mycena s.s.) driven by repeated elements and novel gene families across ecological guilds.</title>
        <authorList>
            <consortium name="Lawrence Berkeley National Laboratory"/>
            <person name="Harder C.B."/>
            <person name="Miyauchi S."/>
            <person name="Viragh M."/>
            <person name="Kuo A."/>
            <person name="Thoen E."/>
            <person name="Andreopoulos B."/>
            <person name="Lu D."/>
            <person name="Skrede I."/>
            <person name="Drula E."/>
            <person name="Henrissat B."/>
            <person name="Morin E."/>
            <person name="Kohler A."/>
            <person name="Barry K."/>
            <person name="LaButti K."/>
            <person name="Morin E."/>
            <person name="Salamov A."/>
            <person name="Lipzen A."/>
            <person name="Mereny Z."/>
            <person name="Hegedus B."/>
            <person name="Baldrian P."/>
            <person name="Stursova M."/>
            <person name="Weitz H."/>
            <person name="Taylor A."/>
            <person name="Grigoriev I.V."/>
            <person name="Nagy L.G."/>
            <person name="Martin F."/>
            <person name="Kauserud H."/>
        </authorList>
    </citation>
    <scope>NUCLEOTIDE SEQUENCE</scope>
    <source>
        <strain evidence="1">CBHHK002</strain>
    </source>
</reference>
<evidence type="ECO:0008006" key="3">
    <source>
        <dbReference type="Google" id="ProtNLM"/>
    </source>
</evidence>
<protein>
    <recommendedName>
        <fullName evidence="3">Lectin</fullName>
    </recommendedName>
</protein>
<dbReference type="SUPFAM" id="SSF50370">
    <property type="entry name" value="Ricin B-like lectins"/>
    <property type="match status" value="2"/>
</dbReference>
<dbReference type="Gene3D" id="2.80.10.50">
    <property type="match status" value="2"/>
</dbReference>
<gene>
    <name evidence="1" type="ORF">DFH08DRAFT_824006</name>
</gene>
<dbReference type="EMBL" id="JARIHO010000086">
    <property type="protein sequence ID" value="KAJ7307922.1"/>
    <property type="molecule type" value="Genomic_DNA"/>
</dbReference>
<dbReference type="InterPro" id="IPR035992">
    <property type="entry name" value="Ricin_B-like_lectins"/>
</dbReference>
<dbReference type="AlphaFoldDB" id="A0AAD7EB22"/>
<sequence length="290" mass="30929">MSFLFISRAGQAIKFQTILSVGEEGGATLNEWLIPDVLLLITGSCLSATSNADGAPVVNKNCGTNTTSLNSWVVPKGAGAVGTLQIFGDKCMKSFEKCLDVTGTNTDDTKLQIRTCAAENTKWLIISKDQKWVSALGSLAWSGKDKCLNVTNGNITDGNQIWNSIVVTTPKLFAILLKKNPVLCVAASTWSNPTGRGNIMLGDNLCMSPLGSITAGTKCVLMPCVASNTAQQWDHEMGVIDNCAMLDFALVLNVANGSETTGSQPQIWTGLIFNGVTNNINQNWIVTDTF</sequence>
<keyword evidence="2" id="KW-1185">Reference proteome</keyword>
<name>A0AAD7EB22_9AGAR</name>
<dbReference type="Proteomes" id="UP001218218">
    <property type="component" value="Unassembled WGS sequence"/>
</dbReference>